<keyword evidence="2" id="KW-1185">Reference proteome</keyword>
<evidence type="ECO:0000313" key="2">
    <source>
        <dbReference type="Proteomes" id="UP000091857"/>
    </source>
</evidence>
<comment type="caution">
    <text evidence="1">The sequence shown here is derived from an EMBL/GenBank/DDBJ whole genome shotgun (WGS) entry which is preliminary data.</text>
</comment>
<dbReference type="Proteomes" id="UP000091857">
    <property type="component" value="Chromosome 18"/>
</dbReference>
<accession>A0ACB7G1K2</accession>
<protein>
    <submittedName>
        <fullName evidence="1">Uncharacterized protein</fullName>
    </submittedName>
</protein>
<dbReference type="EMBL" id="CM004404">
    <property type="protein sequence ID" value="KAG8633744.1"/>
    <property type="molecule type" value="Genomic_DNA"/>
</dbReference>
<evidence type="ECO:0000313" key="1">
    <source>
        <dbReference type="EMBL" id="KAG8633744.1"/>
    </source>
</evidence>
<proteinExistence type="predicted"/>
<name>A0ACB7G1K2_MANES</name>
<gene>
    <name evidence="1" type="ORF">MANES_18G144808v8</name>
</gene>
<sequence>MVAGAQPVSRPTRACPPTDGWRGGCCVKSAGVGSGRAIRRERWITIPFSVPLVSSALSPCDVRRRCLLESWLALTRRAKIAQLLCNLVVDGEDAAAVVWTSRERAKLSLARIAVSMLAGVGVQKCGDAQVLLCLGDLCLRLERPAGCWLLGVDS</sequence>
<organism evidence="1 2">
    <name type="scientific">Manihot esculenta</name>
    <name type="common">Cassava</name>
    <name type="synonym">Jatropha manihot</name>
    <dbReference type="NCBI Taxonomy" id="3983"/>
    <lineage>
        <taxon>Eukaryota</taxon>
        <taxon>Viridiplantae</taxon>
        <taxon>Streptophyta</taxon>
        <taxon>Embryophyta</taxon>
        <taxon>Tracheophyta</taxon>
        <taxon>Spermatophyta</taxon>
        <taxon>Magnoliopsida</taxon>
        <taxon>eudicotyledons</taxon>
        <taxon>Gunneridae</taxon>
        <taxon>Pentapetalae</taxon>
        <taxon>rosids</taxon>
        <taxon>fabids</taxon>
        <taxon>Malpighiales</taxon>
        <taxon>Euphorbiaceae</taxon>
        <taxon>Crotonoideae</taxon>
        <taxon>Manihoteae</taxon>
        <taxon>Manihot</taxon>
    </lineage>
</organism>
<reference evidence="2" key="1">
    <citation type="journal article" date="2016" name="Nat. Biotechnol.">
        <title>Sequencing wild and cultivated cassava and related species reveals extensive interspecific hybridization and genetic diversity.</title>
        <authorList>
            <person name="Bredeson J.V."/>
            <person name="Lyons J.B."/>
            <person name="Prochnik S.E."/>
            <person name="Wu G.A."/>
            <person name="Ha C.M."/>
            <person name="Edsinger-Gonzales E."/>
            <person name="Grimwood J."/>
            <person name="Schmutz J."/>
            <person name="Rabbi I.Y."/>
            <person name="Egesi C."/>
            <person name="Nauluvula P."/>
            <person name="Lebot V."/>
            <person name="Ndunguru J."/>
            <person name="Mkamilo G."/>
            <person name="Bart R.S."/>
            <person name="Setter T.L."/>
            <person name="Gleadow R.M."/>
            <person name="Kulakow P."/>
            <person name="Ferguson M.E."/>
            <person name="Rounsley S."/>
            <person name="Rokhsar D.S."/>
        </authorList>
    </citation>
    <scope>NUCLEOTIDE SEQUENCE [LARGE SCALE GENOMIC DNA]</scope>
    <source>
        <strain evidence="2">cv. AM560-2</strain>
    </source>
</reference>